<evidence type="ECO:0000256" key="10">
    <source>
        <dbReference type="ARBA" id="ARBA00045670"/>
    </source>
</evidence>
<dbReference type="GO" id="GO:0006465">
    <property type="term" value="P:signal peptide processing"/>
    <property type="evidence" value="ECO:0007669"/>
    <property type="project" value="InterPro"/>
</dbReference>
<evidence type="ECO:0000256" key="6">
    <source>
        <dbReference type="ARBA" id="ARBA00022989"/>
    </source>
</evidence>
<keyword evidence="7 11" id="KW-0472">Membrane</keyword>
<gene>
    <name evidence="12" type="ORF">HGUI_02620</name>
</gene>
<dbReference type="PANTHER" id="PTHR12804:SF0">
    <property type="entry name" value="SIGNAL PEPTIDASE COMPLEX SUBUNIT 3"/>
    <property type="match status" value="1"/>
</dbReference>
<evidence type="ECO:0000256" key="1">
    <source>
        <dbReference type="ARBA" id="ARBA00004648"/>
    </source>
</evidence>
<evidence type="ECO:0000256" key="7">
    <source>
        <dbReference type="ARBA" id="ARBA00023136"/>
    </source>
</evidence>
<dbReference type="GO" id="GO:0045047">
    <property type="term" value="P:protein targeting to ER"/>
    <property type="evidence" value="ECO:0007669"/>
    <property type="project" value="TreeGrafter"/>
</dbReference>
<evidence type="ECO:0000256" key="9">
    <source>
        <dbReference type="ARBA" id="ARBA00033146"/>
    </source>
</evidence>
<dbReference type="EMBL" id="FQNF01000050">
    <property type="protein sequence ID" value="SGZ40420.1"/>
    <property type="molecule type" value="Genomic_DNA"/>
</dbReference>
<dbReference type="VEuPathDB" id="FungiDB:HGUI_02620"/>
<protein>
    <recommendedName>
        <fullName evidence="8">Signal peptidase complex subunit 3</fullName>
    </recommendedName>
    <alternativeName>
        <fullName evidence="9">Microsomal signal peptidase subunit 3</fullName>
    </alternativeName>
</protein>
<keyword evidence="6 11" id="KW-1133">Transmembrane helix</keyword>
<evidence type="ECO:0000256" key="11">
    <source>
        <dbReference type="SAM" id="Phobius"/>
    </source>
</evidence>
<feature type="transmembrane region" description="Helical" evidence="11">
    <location>
        <begin position="12"/>
        <end position="35"/>
    </location>
</feature>
<keyword evidence="4" id="KW-0256">Endoplasmic reticulum</keyword>
<accession>A0A1L0B3R1</accession>
<evidence type="ECO:0000256" key="5">
    <source>
        <dbReference type="ARBA" id="ARBA00022968"/>
    </source>
</evidence>
<name>A0A1L0B3R1_9ASCO</name>
<comment type="similarity">
    <text evidence="2">Belongs to the SPCS3 family.</text>
</comment>
<keyword evidence="3 11" id="KW-0812">Transmembrane</keyword>
<dbReference type="InterPro" id="IPR007653">
    <property type="entry name" value="SPC3"/>
</dbReference>
<reference evidence="13" key="1">
    <citation type="submission" date="2016-11" db="EMBL/GenBank/DDBJ databases">
        <authorList>
            <person name="Guldener U."/>
        </authorList>
    </citation>
    <scope>NUCLEOTIDE SEQUENCE [LARGE SCALE GENOMIC DNA]</scope>
</reference>
<keyword evidence="5" id="KW-0735">Signal-anchor</keyword>
<evidence type="ECO:0000256" key="4">
    <source>
        <dbReference type="ARBA" id="ARBA00022824"/>
    </source>
</evidence>
<dbReference type="GO" id="GO:0005787">
    <property type="term" value="C:signal peptidase complex"/>
    <property type="evidence" value="ECO:0007669"/>
    <property type="project" value="InterPro"/>
</dbReference>
<organism evidence="12 13">
    <name type="scientific">Hanseniaspora guilliermondii</name>
    <dbReference type="NCBI Taxonomy" id="56406"/>
    <lineage>
        <taxon>Eukaryota</taxon>
        <taxon>Fungi</taxon>
        <taxon>Dikarya</taxon>
        <taxon>Ascomycota</taxon>
        <taxon>Saccharomycotina</taxon>
        <taxon>Saccharomycetes</taxon>
        <taxon>Saccharomycodales</taxon>
        <taxon>Saccharomycodaceae</taxon>
        <taxon>Hanseniaspora</taxon>
    </lineage>
</organism>
<evidence type="ECO:0000256" key="8">
    <source>
        <dbReference type="ARBA" id="ARBA00029556"/>
    </source>
</evidence>
<sequence length="188" mass="22292">MLRLYYNIFQSYLNSGLTAVFLLTICFSLIAQYHIKYFNQTKYITESGLQTTLNINKYSYRNRSSKNFGGSNSENLKVNFDLQINNFAEYLSHYKYNLKQIFLYLVLEYENNSVVIYDKIIPLDDILKNKDLVINNKESNSVWHIKSKISDYQNDFKFKVMYDAQPKLGFLTTKEFEVDHFNLAKELL</sequence>
<dbReference type="Proteomes" id="UP000183365">
    <property type="component" value="Unassembled WGS sequence"/>
</dbReference>
<dbReference type="OrthoDB" id="10261524at2759"/>
<evidence type="ECO:0000256" key="2">
    <source>
        <dbReference type="ARBA" id="ARBA00009289"/>
    </source>
</evidence>
<comment type="function">
    <text evidence="10">Essential component of the signal peptidase complex (SPC) which catalyzes the cleavage of N-terminal signal sequences from nascent proteins as they are translocated into the lumen of the endoplasmic reticulum. Essential for the SPC catalytic activity, possibly by stabilizing and positioning the active center of the complex close to the lumenal surface. Essential for viability.</text>
</comment>
<comment type="subcellular location">
    <subcellularLocation>
        <location evidence="1">Endoplasmic reticulum membrane</location>
        <topology evidence="1">Single-pass type II membrane protein</topology>
    </subcellularLocation>
</comment>
<evidence type="ECO:0000256" key="3">
    <source>
        <dbReference type="ARBA" id="ARBA00022692"/>
    </source>
</evidence>
<dbReference type="PANTHER" id="PTHR12804">
    <property type="entry name" value="MICROSOMAL SIGNAL PEPTIDASE 23 KD SUBUNIT SPC22/23"/>
    <property type="match status" value="1"/>
</dbReference>
<dbReference type="Pfam" id="PF04573">
    <property type="entry name" value="SPC22"/>
    <property type="match status" value="1"/>
</dbReference>
<dbReference type="AlphaFoldDB" id="A0A1L0B3R1"/>
<keyword evidence="13" id="KW-1185">Reference proteome</keyword>
<evidence type="ECO:0000313" key="12">
    <source>
        <dbReference type="EMBL" id="SGZ40420.1"/>
    </source>
</evidence>
<proteinExistence type="inferred from homology"/>
<evidence type="ECO:0000313" key="13">
    <source>
        <dbReference type="Proteomes" id="UP000183365"/>
    </source>
</evidence>